<organism evidence="1 2">
    <name type="scientific">Legionella septentrionalis</name>
    <dbReference type="NCBI Taxonomy" id="2498109"/>
    <lineage>
        <taxon>Bacteria</taxon>
        <taxon>Pseudomonadati</taxon>
        <taxon>Pseudomonadota</taxon>
        <taxon>Gammaproteobacteria</taxon>
        <taxon>Legionellales</taxon>
        <taxon>Legionellaceae</taxon>
        <taxon>Legionella</taxon>
    </lineage>
</organism>
<evidence type="ECO:0000313" key="2">
    <source>
        <dbReference type="Proteomes" id="UP000288012"/>
    </source>
</evidence>
<dbReference type="EMBL" id="RZGR01000026">
    <property type="protein sequence ID" value="RUQ84472.1"/>
    <property type="molecule type" value="Genomic_DNA"/>
</dbReference>
<proteinExistence type="predicted"/>
<gene>
    <name evidence="1" type="ORF">EKM59_08465</name>
</gene>
<sequence length="236" mass="26341">MNKSSAQRNIESLTLIAHRLGELCDEVTFVGGCITGLLITDKAAPDVRFTSDVDCIVNVITRPSYYAIAEKLRKKGFKELIAGNHPICRWDCDGILIDVMPIDKSVLGFSNRWYKDAQENAVIHSLTESIVINVISSPYFLATKLEAFKDRGNQDFLLSHDLEDIISIIDGRPEIINDVSLSSDALKQYLSSEFSLMMGNHLFHEALPGHLNYSDEAESRKNVVASRINAIIELVK</sequence>
<protein>
    <recommendedName>
        <fullName evidence="3">Nucleotidyl transferase AbiEii/AbiGii toxin family protein</fullName>
    </recommendedName>
</protein>
<dbReference type="AlphaFoldDB" id="A0A3S0XSG2"/>
<dbReference type="Proteomes" id="UP000288012">
    <property type="component" value="Unassembled WGS sequence"/>
</dbReference>
<keyword evidence="2" id="KW-1185">Reference proteome</keyword>
<evidence type="ECO:0000313" key="1">
    <source>
        <dbReference type="EMBL" id="RUQ84472.1"/>
    </source>
</evidence>
<reference evidence="1 2" key="1">
    <citation type="submission" date="2018-12" db="EMBL/GenBank/DDBJ databases">
        <title>Legionella sp,whole genome shotgun sequence.</title>
        <authorList>
            <person name="Wu H."/>
        </authorList>
    </citation>
    <scope>NUCLEOTIDE SEQUENCE [LARGE SCALE GENOMIC DNA]</scope>
    <source>
        <strain evidence="2">km714</strain>
    </source>
</reference>
<accession>A0A3S0XSG2</accession>
<name>A0A3S0XSG2_9GAMM</name>
<comment type="caution">
    <text evidence="1">The sequence shown here is derived from an EMBL/GenBank/DDBJ whole genome shotgun (WGS) entry which is preliminary data.</text>
</comment>
<dbReference type="RefSeq" id="WP_127111415.1">
    <property type="nucleotide sequence ID" value="NZ_RZGR01000026.1"/>
</dbReference>
<evidence type="ECO:0008006" key="3">
    <source>
        <dbReference type="Google" id="ProtNLM"/>
    </source>
</evidence>